<evidence type="ECO:0000256" key="5">
    <source>
        <dbReference type="ARBA" id="ARBA00022927"/>
    </source>
</evidence>
<dbReference type="PANTHER" id="PTHR33910">
    <property type="entry name" value="PROTEIN TRANSLOCASE SUBUNIT SECE"/>
    <property type="match status" value="1"/>
</dbReference>
<reference evidence="10 11" key="1">
    <citation type="submission" date="2023-06" db="EMBL/GenBank/DDBJ databases">
        <title>Draft genome sequence of Gleimia hominis type strain CCUG 57540T.</title>
        <authorList>
            <person name="Salva-Serra F."/>
            <person name="Cardew S."/>
            <person name="Jensie Markopoulos S."/>
            <person name="Ohlen M."/>
            <person name="Inganas E."/>
            <person name="Svensson-Stadler L."/>
            <person name="Moore E.R.B."/>
        </authorList>
    </citation>
    <scope>NUCLEOTIDE SEQUENCE [LARGE SCALE GENOMIC DNA]</scope>
    <source>
        <strain evidence="10 11">CCUG 57540</strain>
    </source>
</reference>
<keyword evidence="6 9" id="KW-1133">Transmembrane helix</keyword>
<keyword evidence="4 9" id="KW-0812">Transmembrane</keyword>
<name>A0ABU3I9S9_9ACTO</name>
<evidence type="ECO:0000313" key="10">
    <source>
        <dbReference type="EMBL" id="MDT3767125.1"/>
    </source>
</evidence>
<comment type="caution">
    <text evidence="10">The sequence shown here is derived from an EMBL/GenBank/DDBJ whole genome shotgun (WGS) entry which is preliminary data.</text>
</comment>
<dbReference type="InterPro" id="IPR038379">
    <property type="entry name" value="SecE_sf"/>
</dbReference>
<evidence type="ECO:0000256" key="6">
    <source>
        <dbReference type="ARBA" id="ARBA00022989"/>
    </source>
</evidence>
<proteinExistence type="inferred from homology"/>
<comment type="similarity">
    <text evidence="9">Belongs to the SecE/SEC61-gamma family.</text>
</comment>
<keyword evidence="5 9" id="KW-0653">Protein transport</keyword>
<evidence type="ECO:0000256" key="2">
    <source>
        <dbReference type="ARBA" id="ARBA00022448"/>
    </source>
</evidence>
<feature type="transmembrane region" description="Helical" evidence="9">
    <location>
        <begin position="44"/>
        <end position="72"/>
    </location>
</feature>
<dbReference type="InterPro" id="IPR005807">
    <property type="entry name" value="SecE_bac"/>
</dbReference>
<dbReference type="InterPro" id="IPR001901">
    <property type="entry name" value="Translocase_SecE/Sec61-g"/>
</dbReference>
<comment type="function">
    <text evidence="9">Essential subunit of the Sec protein translocation channel SecYEG. Clamps together the 2 halves of SecY. May contact the channel plug during translocation.</text>
</comment>
<comment type="subunit">
    <text evidence="9">Component of the Sec protein translocase complex. Heterotrimer consisting of SecY, SecE and SecG subunits. The heterotrimers can form oligomers, although 1 heterotrimer is thought to be able to translocate proteins. Interacts with the ribosome. Interacts with SecDF, and other proteins may be involved. Interacts with SecA.</text>
</comment>
<keyword evidence="7 9" id="KW-0811">Translocation</keyword>
<dbReference type="PANTHER" id="PTHR33910:SF1">
    <property type="entry name" value="PROTEIN TRANSLOCASE SUBUNIT SECE"/>
    <property type="match status" value="1"/>
</dbReference>
<dbReference type="NCBIfam" id="TIGR00964">
    <property type="entry name" value="secE_bact"/>
    <property type="match status" value="1"/>
</dbReference>
<dbReference type="HAMAP" id="MF_00422">
    <property type="entry name" value="SecE"/>
    <property type="match status" value="1"/>
</dbReference>
<evidence type="ECO:0000313" key="11">
    <source>
        <dbReference type="Proteomes" id="UP001247542"/>
    </source>
</evidence>
<dbReference type="Pfam" id="PF00584">
    <property type="entry name" value="SecE"/>
    <property type="match status" value="1"/>
</dbReference>
<dbReference type="Proteomes" id="UP001247542">
    <property type="component" value="Unassembled WGS sequence"/>
</dbReference>
<evidence type="ECO:0000256" key="3">
    <source>
        <dbReference type="ARBA" id="ARBA00022475"/>
    </source>
</evidence>
<dbReference type="RefSeq" id="WP_313272470.1">
    <property type="nucleotide sequence ID" value="NZ_JASXSX010000001.1"/>
</dbReference>
<evidence type="ECO:0000256" key="1">
    <source>
        <dbReference type="ARBA" id="ARBA00004370"/>
    </source>
</evidence>
<evidence type="ECO:0000256" key="4">
    <source>
        <dbReference type="ARBA" id="ARBA00022692"/>
    </source>
</evidence>
<gene>
    <name evidence="9 10" type="primary">secE</name>
    <name evidence="10" type="ORF">QS713_03475</name>
</gene>
<evidence type="ECO:0000256" key="9">
    <source>
        <dbReference type="HAMAP-Rule" id="MF_00422"/>
    </source>
</evidence>
<dbReference type="EMBL" id="JASXSX010000001">
    <property type="protein sequence ID" value="MDT3767125.1"/>
    <property type="molecule type" value="Genomic_DNA"/>
</dbReference>
<evidence type="ECO:0000256" key="8">
    <source>
        <dbReference type="ARBA" id="ARBA00023136"/>
    </source>
</evidence>
<keyword evidence="2 9" id="KW-0813">Transport</keyword>
<evidence type="ECO:0000256" key="7">
    <source>
        <dbReference type="ARBA" id="ARBA00023010"/>
    </source>
</evidence>
<sequence>MSNQPSAGTSGTDTKTGFFGRIILFVKQVIAELKKTVWPTGEQWWTFFLVVLVFVLCVMAYTGLLDLLFGWLNKLVFA</sequence>
<dbReference type="Gene3D" id="1.20.5.1030">
    <property type="entry name" value="Preprotein translocase secy subunit"/>
    <property type="match status" value="1"/>
</dbReference>
<keyword evidence="11" id="KW-1185">Reference proteome</keyword>
<accession>A0ABU3I9S9</accession>
<organism evidence="10 11">
    <name type="scientific">Gleimia hominis</name>
    <dbReference type="NCBI Taxonomy" id="595468"/>
    <lineage>
        <taxon>Bacteria</taxon>
        <taxon>Bacillati</taxon>
        <taxon>Actinomycetota</taxon>
        <taxon>Actinomycetes</taxon>
        <taxon>Actinomycetales</taxon>
        <taxon>Actinomycetaceae</taxon>
        <taxon>Gleimia</taxon>
    </lineage>
</organism>
<keyword evidence="3 9" id="KW-1003">Cell membrane</keyword>
<protein>
    <recommendedName>
        <fullName evidence="9">Protein translocase subunit SecE</fullName>
    </recommendedName>
</protein>
<keyword evidence="8 9" id="KW-0472">Membrane</keyword>
<comment type="subcellular location">
    <subcellularLocation>
        <location evidence="9">Cell membrane</location>
        <topology evidence="9">Single-pass membrane protein</topology>
    </subcellularLocation>
    <subcellularLocation>
        <location evidence="1">Membrane</location>
    </subcellularLocation>
</comment>
<dbReference type="PROSITE" id="PS01067">
    <property type="entry name" value="SECE_SEC61G"/>
    <property type="match status" value="1"/>
</dbReference>